<keyword evidence="2" id="KW-1185">Reference proteome</keyword>
<accession>A0A8S3WPS9</accession>
<gene>
    <name evidence="1" type="ORF">PAPOLLO_LOCUS8870</name>
</gene>
<evidence type="ECO:0000313" key="1">
    <source>
        <dbReference type="EMBL" id="CAG4974099.1"/>
    </source>
</evidence>
<dbReference type="Proteomes" id="UP000691718">
    <property type="component" value="Unassembled WGS sequence"/>
</dbReference>
<sequence length="105" mass="11946">MEVPILILTLAFHRRRRKVAQPARREACLRASEASAGSILQRAQAGTRATILPHSTELQSRRAPRVPSCLRRPTRPLRFASLSRFYALMENAPLRHVTRSDYEIA</sequence>
<reference evidence="1" key="1">
    <citation type="submission" date="2021-04" db="EMBL/GenBank/DDBJ databases">
        <authorList>
            <person name="Tunstrom K."/>
        </authorList>
    </citation>
    <scope>NUCLEOTIDE SEQUENCE</scope>
</reference>
<organism evidence="1 2">
    <name type="scientific">Parnassius apollo</name>
    <name type="common">Apollo butterfly</name>
    <name type="synonym">Papilio apollo</name>
    <dbReference type="NCBI Taxonomy" id="110799"/>
    <lineage>
        <taxon>Eukaryota</taxon>
        <taxon>Metazoa</taxon>
        <taxon>Ecdysozoa</taxon>
        <taxon>Arthropoda</taxon>
        <taxon>Hexapoda</taxon>
        <taxon>Insecta</taxon>
        <taxon>Pterygota</taxon>
        <taxon>Neoptera</taxon>
        <taxon>Endopterygota</taxon>
        <taxon>Lepidoptera</taxon>
        <taxon>Glossata</taxon>
        <taxon>Ditrysia</taxon>
        <taxon>Papilionoidea</taxon>
        <taxon>Papilionidae</taxon>
        <taxon>Parnassiinae</taxon>
        <taxon>Parnassini</taxon>
        <taxon>Parnassius</taxon>
        <taxon>Parnassius</taxon>
    </lineage>
</organism>
<proteinExistence type="predicted"/>
<dbReference type="AlphaFoldDB" id="A0A8S3WPS9"/>
<dbReference type="EMBL" id="CAJQZP010000643">
    <property type="protein sequence ID" value="CAG4974099.1"/>
    <property type="molecule type" value="Genomic_DNA"/>
</dbReference>
<protein>
    <submittedName>
        <fullName evidence="1">(apollo) hypothetical protein</fullName>
    </submittedName>
</protein>
<name>A0A8S3WPS9_PARAO</name>
<dbReference type="OrthoDB" id="7491350at2759"/>
<evidence type="ECO:0000313" key="2">
    <source>
        <dbReference type="Proteomes" id="UP000691718"/>
    </source>
</evidence>
<comment type="caution">
    <text evidence="1">The sequence shown here is derived from an EMBL/GenBank/DDBJ whole genome shotgun (WGS) entry which is preliminary data.</text>
</comment>